<keyword evidence="3" id="KW-1185">Reference proteome</keyword>
<dbReference type="EMBL" id="CP014332">
    <property type="protein sequence ID" value="APS41447.1"/>
    <property type="molecule type" value="Genomic_DNA"/>
</dbReference>
<reference evidence="2 3" key="1">
    <citation type="submission" date="2016-02" db="EMBL/GenBank/DDBJ databases">
        <title>Complete Genome Sequence of Weissella jogaejeotgali FOL01.</title>
        <authorList>
            <person name="Lee J.-H."/>
            <person name="Ku H.-J."/>
        </authorList>
    </citation>
    <scope>NUCLEOTIDE SEQUENCE [LARGE SCALE GENOMIC DNA]</scope>
    <source>
        <strain evidence="2 3">FOL01</strain>
    </source>
</reference>
<dbReference type="AlphaFoldDB" id="A0A1L6RA59"/>
<dbReference type="OrthoDB" id="2146062at2"/>
<accession>A0A1L6RA59</accession>
<evidence type="ECO:0000313" key="3">
    <source>
        <dbReference type="Proteomes" id="UP000185473"/>
    </source>
</evidence>
<dbReference type="Proteomes" id="UP000185473">
    <property type="component" value="Chromosome"/>
</dbReference>
<organism evidence="2 3">
    <name type="scientific">Weissella jogaejeotgali</name>
    <dbReference type="NCBI Taxonomy" id="1631871"/>
    <lineage>
        <taxon>Bacteria</taxon>
        <taxon>Bacillati</taxon>
        <taxon>Bacillota</taxon>
        <taxon>Bacilli</taxon>
        <taxon>Lactobacillales</taxon>
        <taxon>Lactobacillaceae</taxon>
        <taxon>Weissella</taxon>
    </lineage>
</organism>
<name>A0A1L6RA59_9LACO</name>
<dbReference type="RefSeq" id="WP_075269299.1">
    <property type="nucleotide sequence ID" value="NZ_CP014332.1"/>
</dbReference>
<evidence type="ECO:0008006" key="4">
    <source>
        <dbReference type="Google" id="ProtNLM"/>
    </source>
</evidence>
<evidence type="ECO:0000256" key="1">
    <source>
        <dbReference type="SAM" id="Phobius"/>
    </source>
</evidence>
<dbReference type="Pfam" id="PF17255">
    <property type="entry name" value="EbsA"/>
    <property type="match status" value="1"/>
</dbReference>
<dbReference type="InterPro" id="IPR020215">
    <property type="entry name" value="EbsA-like"/>
</dbReference>
<dbReference type="STRING" id="1631871.FOL01_0588"/>
<feature type="transmembrane region" description="Helical" evidence="1">
    <location>
        <begin position="37"/>
        <end position="56"/>
    </location>
</feature>
<feature type="transmembrane region" description="Helical" evidence="1">
    <location>
        <begin position="12"/>
        <end position="31"/>
    </location>
</feature>
<protein>
    <recommendedName>
        <fullName evidence="4">Pore-forming protein</fullName>
    </recommendedName>
</protein>
<gene>
    <name evidence="2" type="ORF">FOL01_0588</name>
</gene>
<keyword evidence="1" id="KW-0472">Membrane</keyword>
<sequence>MKGYYQPAGLLGWVNWLWILMIAMFGLVMLLEVTHLNVWTIGAVVVFIIVALLTYFRRRVALATDALWILPTFGVHTDKFRFSEMSHVQFTKRTVSFSYDGEYYNFWMNRRFLNSLRKEIEGKTND</sequence>
<dbReference type="KEGG" id="wjo:FOL01_0588"/>
<keyword evidence="1" id="KW-0812">Transmembrane</keyword>
<keyword evidence="1" id="KW-1133">Transmembrane helix</keyword>
<evidence type="ECO:0000313" key="2">
    <source>
        <dbReference type="EMBL" id="APS41447.1"/>
    </source>
</evidence>
<proteinExistence type="predicted"/>